<comment type="caution">
    <text evidence="1">The sequence shown here is derived from an EMBL/GenBank/DDBJ whole genome shotgun (WGS) entry which is preliminary data.</text>
</comment>
<organism evidence="1 2">
    <name type="scientific">Cytobacillus mangrovibacter</name>
    <dbReference type="NCBI Taxonomy" id="3299024"/>
    <lineage>
        <taxon>Bacteria</taxon>
        <taxon>Bacillati</taxon>
        <taxon>Bacillota</taxon>
        <taxon>Bacilli</taxon>
        <taxon>Bacillales</taxon>
        <taxon>Bacillaceae</taxon>
        <taxon>Cytobacillus</taxon>
    </lineage>
</organism>
<keyword evidence="2" id="KW-1185">Reference proteome</keyword>
<dbReference type="EMBL" id="JBIACJ010000012">
    <property type="protein sequence ID" value="MFE8698252.1"/>
    <property type="molecule type" value="Genomic_DNA"/>
</dbReference>
<dbReference type="Proteomes" id="UP001601058">
    <property type="component" value="Unassembled WGS sequence"/>
</dbReference>
<proteinExistence type="predicted"/>
<accession>A0ABW6K6A6</accession>
<evidence type="ECO:0000313" key="1">
    <source>
        <dbReference type="EMBL" id="MFE8698252.1"/>
    </source>
</evidence>
<protein>
    <submittedName>
        <fullName evidence="1">Uncharacterized protein</fullName>
    </submittedName>
</protein>
<reference evidence="1 2" key="1">
    <citation type="submission" date="2024-08" db="EMBL/GenBank/DDBJ databases">
        <title>Two novel Cytobacillus novel species.</title>
        <authorList>
            <person name="Liu G."/>
        </authorList>
    </citation>
    <scope>NUCLEOTIDE SEQUENCE [LARGE SCALE GENOMIC DNA]</scope>
    <source>
        <strain evidence="1 2">FJAT-53684</strain>
    </source>
</reference>
<dbReference type="RefSeq" id="WP_389222469.1">
    <property type="nucleotide sequence ID" value="NZ_JBIACJ010000012.1"/>
</dbReference>
<name>A0ABW6K6A6_9BACI</name>
<sequence length="93" mass="10808">MPESNQIIRIDGKDVFLEVLNNAFQIGKIRINLFEYDVTKDKGERIKKEISVYVNIDKFLLLANDTLNGRINALATKAREEQQKGNYKYCKEI</sequence>
<gene>
    <name evidence="1" type="ORF">ACFYKT_18170</name>
</gene>
<evidence type="ECO:0000313" key="2">
    <source>
        <dbReference type="Proteomes" id="UP001601058"/>
    </source>
</evidence>